<reference evidence="2 3" key="1">
    <citation type="submission" date="2024-01" db="EMBL/GenBank/DDBJ databases">
        <title>The genomes of 5 underutilized Papilionoideae crops provide insights into root nodulation and disease resistanc.</title>
        <authorList>
            <person name="Jiang F."/>
        </authorList>
    </citation>
    <scope>NUCLEOTIDE SEQUENCE [LARGE SCALE GENOMIC DNA]</scope>
    <source>
        <strain evidence="2">LVBAO_FW01</strain>
        <tissue evidence="2">Leaves</tissue>
    </source>
</reference>
<feature type="region of interest" description="Disordered" evidence="1">
    <location>
        <begin position="1"/>
        <end position="28"/>
    </location>
</feature>
<keyword evidence="3" id="KW-1185">Reference proteome</keyword>
<feature type="region of interest" description="Disordered" evidence="1">
    <location>
        <begin position="65"/>
        <end position="98"/>
    </location>
</feature>
<dbReference type="Proteomes" id="UP001367508">
    <property type="component" value="Unassembled WGS sequence"/>
</dbReference>
<gene>
    <name evidence="2" type="ORF">VNO77_03609</name>
</gene>
<organism evidence="2 3">
    <name type="scientific">Canavalia gladiata</name>
    <name type="common">Sword bean</name>
    <name type="synonym">Dolichos gladiatus</name>
    <dbReference type="NCBI Taxonomy" id="3824"/>
    <lineage>
        <taxon>Eukaryota</taxon>
        <taxon>Viridiplantae</taxon>
        <taxon>Streptophyta</taxon>
        <taxon>Embryophyta</taxon>
        <taxon>Tracheophyta</taxon>
        <taxon>Spermatophyta</taxon>
        <taxon>Magnoliopsida</taxon>
        <taxon>eudicotyledons</taxon>
        <taxon>Gunneridae</taxon>
        <taxon>Pentapetalae</taxon>
        <taxon>rosids</taxon>
        <taxon>fabids</taxon>
        <taxon>Fabales</taxon>
        <taxon>Fabaceae</taxon>
        <taxon>Papilionoideae</taxon>
        <taxon>50 kb inversion clade</taxon>
        <taxon>NPAAA clade</taxon>
        <taxon>indigoferoid/millettioid clade</taxon>
        <taxon>Phaseoleae</taxon>
        <taxon>Canavalia</taxon>
    </lineage>
</organism>
<evidence type="ECO:0000256" key="1">
    <source>
        <dbReference type="SAM" id="MobiDB-lite"/>
    </source>
</evidence>
<evidence type="ECO:0000313" key="3">
    <source>
        <dbReference type="Proteomes" id="UP001367508"/>
    </source>
</evidence>
<comment type="caution">
    <text evidence="2">The sequence shown here is derived from an EMBL/GenBank/DDBJ whole genome shotgun (WGS) entry which is preliminary data.</text>
</comment>
<name>A0AAN9MUZ3_CANGL</name>
<sequence>MQLLPLRGGGGTPSSSRTSSPTSAPVLTSSPFGVRILLEEGRRRIFLEKDKSTKRATKRGCTQAIGLKIDKTKPKKKKRKSQSSSIKSSLGNVRSAGYKEEPTCLLGCKMTHSLHNIPDYLVVLNCELGYNSKGTRFA</sequence>
<feature type="compositionally biased region" description="Low complexity" evidence="1">
    <location>
        <begin position="13"/>
        <end position="23"/>
    </location>
</feature>
<dbReference type="EMBL" id="JAYMYQ010000001">
    <property type="protein sequence ID" value="KAK7361540.1"/>
    <property type="molecule type" value="Genomic_DNA"/>
</dbReference>
<protein>
    <submittedName>
        <fullName evidence="2">Uncharacterized protein</fullName>
    </submittedName>
</protein>
<dbReference type="AlphaFoldDB" id="A0AAN9MUZ3"/>
<accession>A0AAN9MUZ3</accession>
<proteinExistence type="predicted"/>
<evidence type="ECO:0000313" key="2">
    <source>
        <dbReference type="EMBL" id="KAK7361540.1"/>
    </source>
</evidence>